<dbReference type="Gene3D" id="1.10.8.720">
    <property type="entry name" value="Region D6 of dynein motor"/>
    <property type="match status" value="1"/>
</dbReference>
<dbReference type="Gene3D" id="3.40.50.300">
    <property type="entry name" value="P-loop containing nucleotide triphosphate hydrolases"/>
    <property type="match status" value="3"/>
</dbReference>
<dbReference type="HOGENOM" id="CLU_223455_0_0_1"/>
<dbReference type="InterPro" id="IPR043157">
    <property type="entry name" value="Dynein_AAA1S"/>
</dbReference>
<dbReference type="InterPro" id="IPR035699">
    <property type="entry name" value="AAA_6"/>
</dbReference>
<dbReference type="PANTHER" id="PTHR10676">
    <property type="entry name" value="DYNEIN HEAVY CHAIN FAMILY PROTEIN"/>
    <property type="match status" value="1"/>
</dbReference>
<reference evidence="1 2" key="1">
    <citation type="journal article" date="2007" name="Science">
        <title>Genomic minimalism in the early diverging intestinal parasite Giardia lamblia.</title>
        <authorList>
            <person name="Morrison H.G."/>
            <person name="McArthur A.G."/>
            <person name="Gillin F.D."/>
            <person name="Aley S.B."/>
            <person name="Adam R.D."/>
            <person name="Olsen G.J."/>
            <person name="Best A.A."/>
            <person name="Cande W.Z."/>
            <person name="Chen F."/>
            <person name="Cipriano M.J."/>
            <person name="Davids B.J."/>
            <person name="Dawson S.C."/>
            <person name="Elmendorf H.G."/>
            <person name="Hehl A.B."/>
            <person name="Holder M.E."/>
            <person name="Huse S.M."/>
            <person name="Kim U.U."/>
            <person name="Lasek-Nesselquist E."/>
            <person name="Manning G."/>
            <person name="Nigam A."/>
            <person name="Nixon J.E."/>
            <person name="Palm D."/>
            <person name="Passamaneck N.E."/>
            <person name="Prabhu A."/>
            <person name="Reich C.I."/>
            <person name="Reiner D.S."/>
            <person name="Samuelson J."/>
            <person name="Svard S.G."/>
            <person name="Sogin M.L."/>
        </authorList>
    </citation>
    <scope>NUCLEOTIDE SEQUENCE [LARGE SCALE GENOMIC DNA]</scope>
    <source>
        <strain evidence="1 2">WB C6</strain>
    </source>
</reference>
<proteinExistence type="predicted"/>
<dbReference type="InterPro" id="IPR013602">
    <property type="entry name" value="Dynein_heavy_linker"/>
</dbReference>
<accession>A8BNB4</accession>
<dbReference type="GO" id="GO:0045505">
    <property type="term" value="F:dynein intermediate chain binding"/>
    <property type="evidence" value="ECO:0000318"/>
    <property type="project" value="GO_Central"/>
</dbReference>
<dbReference type="Gene3D" id="1.20.58.1120">
    <property type="match status" value="1"/>
</dbReference>
<gene>
    <name evidence="1" type="ORF">GL50803_0093736</name>
</gene>
<name>A8BNB4_GIAIC</name>
<dbReference type="Pfam" id="PF12774">
    <property type="entry name" value="AAA_6"/>
    <property type="match status" value="1"/>
</dbReference>
<dbReference type="InterPro" id="IPR026983">
    <property type="entry name" value="DHC"/>
</dbReference>
<protein>
    <submittedName>
        <fullName evidence="1">Dynein heavy chain</fullName>
    </submittedName>
</protein>
<dbReference type="InterPro" id="IPR042219">
    <property type="entry name" value="AAA_lid_11_sf"/>
</dbReference>
<dbReference type="InterPro" id="IPR027417">
    <property type="entry name" value="P-loop_NTPase"/>
</dbReference>
<dbReference type="Gene3D" id="1.10.8.710">
    <property type="match status" value="1"/>
</dbReference>
<dbReference type="RefSeq" id="XP_001705880.1">
    <property type="nucleotide sequence ID" value="XM_001705828.1"/>
</dbReference>
<dbReference type="PANTHER" id="PTHR10676:SF352">
    <property type="entry name" value="CYTOPLASMIC DYNEIN 2 HEAVY CHAIN 1"/>
    <property type="match status" value="1"/>
</dbReference>
<dbReference type="Pfam" id="PF08393">
    <property type="entry name" value="DHC_N2"/>
    <property type="match status" value="1"/>
</dbReference>
<dbReference type="GO" id="GO:0060271">
    <property type="term" value="P:cilium assembly"/>
    <property type="evidence" value="ECO:0000318"/>
    <property type="project" value="GO_Central"/>
</dbReference>
<dbReference type="GeneID" id="5698766"/>
<sequence length="4773" mass="523071">MDLLSKYLSQVRAGGQEPDEEIMAFLEQAERVPTSESDGSPVSFQSEYRLYTNLSKQPGFAGERAQLILRTLKIMEEACKTPLTSLPAATEASNSLSALDPPYARKADFLRRVFAPQLVRGLRTYLGSVFAGSLLSQSATLIEQSVLFFSDPAFQSFVSDAGLDADIQDIQARVDGLNALHGTVSAINKLLPEEQPALESLFIPDTFFSHTETLTAILQDFDKRLEKLEGPVATKILALLSSVNPNTLGSHFFIFPEISFLFKRPSIRDALRPANSTIVANIIQSFNDMMASARNTLGSLSEGTHADTMVRLNTIRQTRSILNACSTNLLPFMEDLCGADVSSLASFSSSVQSSVEFFKTAEEDAVRSARQLLSAYMKSIQGSIALFAESPGNGFSTMSAQPNCILLLYMNKEKHMVAQFPEKMLGVHALVTFLSGLGYDPQKLALPAEVVSCMQLVTYLTPYVATLQSAAAFYNELSQIIRPYQKPTILKAAQVYDTELQKAIQQSNIQPFQQITCDIASAESSQDPSNPVPRFAKISEHIRKIHARFKESLGKLDDFHKKGMDILVSISRVSLISGQLRWTEAMSSLKNLISGFIANLPEPCGFTVVQYWTGCVAKVLAAKYCGALSSDLSLLTPLPTPIGINQTTGALTLSPDSVKEYLLRQLMSVVDLPANSNFHLSDDPALVKLISDMRALSVNTLPGALVNISKIAAHLHQMEAFIQRECALVLLSGAQNPKACAERLQTLENCKRLADLSQSYMSQVSQPEDLLLANLPFLIPQPGSEKHIYNVSPSNGVITVNIEHAIRLVNKKPAAILDVAVAAASYFAEQAADKISTECSGFTKRCDAIHGAFASSDDFTDFTAFFQDAHTLLKGKLKKVHEEMLGFKAVILLSSAFYENVLSLIDAADASFLSLSNRLNNIESELEAKKKEFWDILVDKLAGSGEASLLSKSKDVLAQLTAGIQEFTAYCDANTSVRAPADLAEFNSFFKVLFFTRTDAENGVIYGGKAACAYSLLFDEVRQNVAEILATMQTLSSEALSIFNVDYMSMLPTESAKQLKNSVAIISAFKDAFSGFLPILVELEAGCSAFMRLEWSIVKNRLDMADFIQTKALACREKFLSEITDISDLLGAVDLRGSALTLESISSLKQAATLYLTFVAALFSQSLSVFKALRSNSLTQAHYREIIEKTNLGSIIKYFALKADTVAASIVDTMNGCQVLFLAAVCLFTNRGNISAENPQTTEYKKTISIIREVCVRAENETSIRAAVEETSYWLASEAKLLFALHELTPLAQEELCSVELGLNKKTGLTLIPLSAVWKHLFSQLVEKRAIIMAVSTNPYSKSLKNQIDDCTAIIDSYTRLGHVMVTIAKQISILEPVMGRRVLVAEEKKFYDSLRVLYSILLADCDELVEVACCGSSFSAPSEQDPSSAQLPHSRGVTLSLISIIKAPVPYSAGALQSHAAGLSPSTADNAFLGLYKDVIVTIELVSCLLADIQTSLRKYLEQKRILFPRFYFLADSDVLEILSTGSAKPEETLRPHIKKLFSAIETLVFGEPLVMATGQKQNFIKGFVSSEGEHISLSTAVSILPTDQPELWLNRFDTAHRETLRNQLLKALKIRGDGCLKPIASLPINELVFPAQSNASMVQSALSEASPFDIITSCVSVQASVSPYSYSDKDFYGFKDFQAAISESLPISALSGEMLCISFAVMMTAQIDYALYQVKDATASTQALAACKSRVDQYLSKFSSKLFEAKIALANFGTPEFLLGLKIKGLLVDIYQYLNVLGSLLAVDESAPDCFDSRRWIWTRELKYRIHKDSDDLYVFALDSITPYSYDYQGLQAKLIHTPLTFRCYNTISEAIALQLGGVLQGPAGTGKTESTKALGGKLGRTVVCFNCDTSIERSDLSRLLIGIILSGSMGCFDEINRLDSSVLSAVATDIEAIQKVILLRSGKTSLCAFGDCRNINLDENTFTLSEITVPIRAISPYASIYVTMNPASREYRGRSELPFSLTKLLRGCFMGRADTSLIIETILSTSGFVNCKELAEKCDLSYVLCARRIPKQVHLDWGLRSLQAILRQAAIVRASSFKMLSDSSAEALYGMESNVIIKCISDATLSRITGKSVEIFKEILTGVFGSRAIKQSESTIKKFGAVSSLEEELVGALPPDLREPHGIAVLQLYRALTTKMGVALLGGTGSGKSYIFSLLKDAVFKLTKGNIVIQEFLIAPKSMSRQELLGYVDPATGEWNDGALSSAARLSVQLLNSRELPCTWPIIMLDGSIDPLWIEALNSVLDDNRLLTMSSGERLRFPVNMNPLEAYFNSREVDGRLSAPLQMPLSFLFETDSLAHASPATISRLAIIVVPDTSIDDTLAHLRYQLDTNTDLSGKLSLAGFEAFFRTGLPASMKRGTAAIDVCTHMFHSGVGAALMANSGSDLQTAFVAGCIRSFFSEMKICLAAGLPGELNELTLGSAASVLAGRSIDLRGTLATPKHGDSGQAPHFHWAVLSVRNFLTAGVQIIVTGSKTCGKYTALLQAVAETTNSRGQRYKALTLDCSQLTTRQSIVDLLLSECAETQGADGNRYLKPRSVSTKILLILRDCDIVAPDEFAHIETLTFLWSLVAHGKFYTRGGTCLHISDIQVALTTKTLDAIPARLRRRMGIVFMDEDPRDAELVCGPDLFKLYSSLMKASTSLQTWQMRMVSEAETAKLKTRTMNLQEVIALPELLKSVGSLTLFSISSIKALLATEKSEVSLEKITKLLEIFLEVPIPYSQGKSAARACLKTISQVSDEKVLTYAKLGTTAQTLQRALQSDEGIPDAYFSDLSLELVTNKMRIGLLKELVSSLGDTYNGLRLYYAYLNMMQWSPPLIDTVIHEYLKLLSAVEIFLRSSAGVIILSQPHNFSMETALAGALSIGCTVMFAGTDHATPLVLRFLADRVAHGHHHIAYFMDCNTLEADPEWYALLSALSSRDILYFRNRLSAADLRSLVATFTEVSSVPNGDSMSESELATLFLNLFVRAVQPVILLNPERRSTDGIFSLVPALRRNIQLVSFELLYLDSSSIQLSTTDDILKAPIRSIAHTLPTKTVSIISGASMASNEGRNLKPLNTIEQILKIASGYVSKYLSVYKPHNTVQISYYTKIYVIYHLLKSRWTFMLNRKRERLSKGLKQLQKAQSEVDALAAQAQERTKQVEFSQKEANQALENISSRMSEANDRKLAAHALQKELSEREQGIMKDKEQADAELSTVMPVLQEATKAVQAIPSDALTEIKSFQSPPPAVSVVLEAVLVLLGHQDLSWKGMKAFLSQSGVLRTIANFDMKTASKASIHAVNKVVRNNADCFEQERIRRVSRAAAPLAKWIQANIKYAEVCTKMEPLMKAVESANRSLDSMRKEIQTINDEVAAIEAQIAGLRDDFNAKTEQLVKYKQELQQIQAKQRKGQEMLHGLRAEKLRWEEGYKQASQQLDIIDKCAVNAAILFVVAGASTDDMRESFFGSPVSAKDDDKGLTVRAAFGALLYDSVTVNRYVSYGLVASTSSLENTAIFDMLYSSSKLPRNSAPRGAADDDARDMRDMRNYNLITTIVLSHVTEATGVLTFLRNYFDQTKNQDVSVEGTTFVSAASENLANLVSIAARFGKTIVVLNCDSGSIPSVLFPYIRYSGGGYRASESAAADTPAGTGYVNTSYLLSTATTIMPVQSFKFSEVSPSFRMILVSSLDVFVPSDLSQHVLILSYAPTRKSQANLYTDRILAEWSPESLKKIEELRDSQLAFNEQLFKVEQNLLTALSAATDSATTSESLSIIDNVTLMNVLKQAEQQTLEIQKAQEGVETIQKELDAVKERILPLARDMDTCVSTFSSLQPANSLYIGDQCSVMPLLIKALQSNKPSTANPSEITADLVLATQQQFRSDTLLRLQTSVFSSDVVAASALLLRNYCPDIFTDSLFKYFTGRADSNASISVPTWVPANLTQEFRLVLSCFSSARLSTISITNSSVWSNFPAKVKVCNNLNDINQLFPDAAGRLTYVEMAALVSACRKDLISTALQLAVSRTLLKNDYAKELQFLDSIAAAIRHSAGFLQPVILYTLQGQDPTSTIPNSTPITINPGQEKAANKAIETVLEDLGGRYESWKSEQSIDTMSSAVMHTIVIKGAHLCANWLSVLPSWLMESSVSFKLKYNEELLSHVKIVLLLEPKPYIPQSLGRVGWRVCLVVDSSPKEAFLDAVRRWPTTVPSQNKTESFIRKLYALLYISTALHIILDARRLYAPRGVALDPGWSQNDLTAIISIIQDCMVRGLPASQDENVYLLGFSKRLSGLLLDAIYGVATKDSSDNALLLEFTKISYNSKAITAIFELIDKGEKAIPATVSVEGNAQSYGARDIVSAINSIPVIQYLLPPAHVLCNKSLLAGSSCFDAAQLIDGIALYVQQCYPEKPVPNYLGLPTNALLTQSLKNSITTRSLLARISIQSGTQESASDGNAIASIYDTILQLSSIYEKDVKPKLTVFATKLKEMGAFLNEAQQTDPAIARIIPIIDELHLQGNVIMSIGKVLESDFKEAAAAHSNYLLASTRIKAIASLILSRILPERWCVGITAVPCPTAPHDSPELATLRSGDPFEYLSTFLTSASSSIASAYESCRQSVNESSTMTQIELALSDMPRPAAFIEAIRRYEGIAMGQELNSIKLVASSQACNKRAHPVITLKAGSCVLQGCSLRTLIDLNVESDQLENIYVYSADNEAHLSSSAIVPFYVDQLRESRVAGIEVMHVKMSAYSKEVDEMVTLNGIYVHLSNR</sequence>
<evidence type="ECO:0000313" key="1">
    <source>
        <dbReference type="EMBL" id="KAE8302548.1"/>
    </source>
</evidence>
<dbReference type="Proteomes" id="UP000001548">
    <property type="component" value="Unassembled WGS sequence"/>
</dbReference>
<dbReference type="Gene3D" id="3.20.180.20">
    <property type="entry name" value="Dynein heavy chain, N-terminal domain 2"/>
    <property type="match status" value="1"/>
</dbReference>
<dbReference type="GO" id="GO:0005524">
    <property type="term" value="F:ATP binding"/>
    <property type="evidence" value="ECO:0007669"/>
    <property type="project" value="InterPro"/>
</dbReference>
<keyword evidence="2" id="KW-1185">Reference proteome</keyword>
<dbReference type="KEGG" id="gla:GL50803_0093736"/>
<dbReference type="GO" id="GO:0005930">
    <property type="term" value="C:axoneme"/>
    <property type="evidence" value="ECO:0000318"/>
    <property type="project" value="GO_Central"/>
</dbReference>
<dbReference type="EMBL" id="AACB03000004">
    <property type="protein sequence ID" value="KAE8302548.1"/>
    <property type="molecule type" value="Genomic_DNA"/>
</dbReference>
<organism evidence="1 2">
    <name type="scientific">Giardia intestinalis (strain ATCC 50803 / WB clone C6)</name>
    <name type="common">Giardia lamblia</name>
    <dbReference type="NCBI Taxonomy" id="184922"/>
    <lineage>
        <taxon>Eukaryota</taxon>
        <taxon>Metamonada</taxon>
        <taxon>Diplomonadida</taxon>
        <taxon>Hexamitidae</taxon>
        <taxon>Giardiinae</taxon>
        <taxon>Giardia</taxon>
    </lineage>
</organism>
<dbReference type="VEuPathDB" id="GiardiaDB:GL50803_93736"/>
<evidence type="ECO:0000313" key="2">
    <source>
        <dbReference type="Proteomes" id="UP000001548"/>
    </source>
</evidence>
<dbReference type="Pfam" id="PF12777">
    <property type="entry name" value="MT"/>
    <property type="match status" value="1"/>
</dbReference>
<dbReference type="GO" id="GO:0005868">
    <property type="term" value="C:cytoplasmic dynein complex"/>
    <property type="evidence" value="ECO:0000318"/>
    <property type="project" value="GO_Central"/>
</dbReference>
<dbReference type="GO" id="GO:0060294">
    <property type="term" value="P:cilium movement involved in cell motility"/>
    <property type="evidence" value="ECO:0000318"/>
    <property type="project" value="GO_Central"/>
</dbReference>
<dbReference type="InterPro" id="IPR042228">
    <property type="entry name" value="Dynein_linker_3"/>
</dbReference>
<dbReference type="STRING" id="184922.A8BNB4"/>
<dbReference type="Gene3D" id="1.20.920.20">
    <property type="match status" value="1"/>
</dbReference>
<dbReference type="GO" id="GO:0008569">
    <property type="term" value="F:minus-end-directed microtubule motor activity"/>
    <property type="evidence" value="ECO:0000318"/>
    <property type="project" value="GO_Central"/>
</dbReference>
<dbReference type="GO" id="GO:0035721">
    <property type="term" value="P:intraciliary retrograde transport"/>
    <property type="evidence" value="ECO:0000318"/>
    <property type="project" value="GO_Central"/>
</dbReference>
<dbReference type="InterPro" id="IPR024743">
    <property type="entry name" value="Dynein_HC_stalk"/>
</dbReference>
<dbReference type="GO" id="GO:0051959">
    <property type="term" value="F:dynein light intermediate chain binding"/>
    <property type="evidence" value="ECO:0000318"/>
    <property type="project" value="GO_Central"/>
</dbReference>
<dbReference type="GO" id="GO:0097729">
    <property type="term" value="C:9+2 motile cilium"/>
    <property type="evidence" value="ECO:0000318"/>
    <property type="project" value="GO_Central"/>
</dbReference>
<dbReference type="SMR" id="A8BNB4"/>
<dbReference type="OMA" id="WIWTREL"/>
<comment type="caution">
    <text evidence="1">The sequence shown here is derived from an EMBL/GenBank/DDBJ whole genome shotgun (WGS) entry which is preliminary data.</text>
</comment>
<dbReference type="SUPFAM" id="SSF52540">
    <property type="entry name" value="P-loop containing nucleoside triphosphate hydrolases"/>
    <property type="match status" value="3"/>
</dbReference>